<evidence type="ECO:0000313" key="2">
    <source>
        <dbReference type="EMBL" id="KAJ6262456.1"/>
    </source>
</evidence>
<name>A0AAD6J5F4_DREDA</name>
<reference evidence="2" key="1">
    <citation type="submission" date="2023-01" db="EMBL/GenBank/DDBJ databases">
        <title>The chitinases involved in constricting ring structure development in the nematode-trapping fungus Drechslerella dactyloides.</title>
        <authorList>
            <person name="Wang R."/>
            <person name="Zhang L."/>
            <person name="Tang P."/>
            <person name="Li S."/>
            <person name="Liang L."/>
        </authorList>
    </citation>
    <scope>NUCLEOTIDE SEQUENCE</scope>
    <source>
        <strain evidence="2">YMF1.00031</strain>
    </source>
</reference>
<feature type="transmembrane region" description="Helical" evidence="1">
    <location>
        <begin position="76"/>
        <end position="100"/>
    </location>
</feature>
<dbReference type="EMBL" id="JAQGDS010000003">
    <property type="protein sequence ID" value="KAJ6262456.1"/>
    <property type="molecule type" value="Genomic_DNA"/>
</dbReference>
<dbReference type="AlphaFoldDB" id="A0AAD6J5F4"/>
<keyword evidence="1" id="KW-0472">Membrane</keyword>
<dbReference type="Proteomes" id="UP001221413">
    <property type="component" value="Unassembled WGS sequence"/>
</dbReference>
<gene>
    <name evidence="2" type="ORF">Dda_3264</name>
</gene>
<proteinExistence type="predicted"/>
<sequence length="101" mass="11513">MAHEVERKDLLSAAVRPKFWSKASPFVSAVWKGGSRAHANPRRSLLETGLPEFESRLELASVEPARNWRRWITLTIMWAAANPIPTCAFLVLVLTFVWLVR</sequence>
<keyword evidence="3" id="KW-1185">Reference proteome</keyword>
<evidence type="ECO:0000256" key="1">
    <source>
        <dbReference type="SAM" id="Phobius"/>
    </source>
</evidence>
<organism evidence="2 3">
    <name type="scientific">Drechslerella dactyloides</name>
    <name type="common">Nematode-trapping fungus</name>
    <name type="synonym">Arthrobotrys dactyloides</name>
    <dbReference type="NCBI Taxonomy" id="74499"/>
    <lineage>
        <taxon>Eukaryota</taxon>
        <taxon>Fungi</taxon>
        <taxon>Dikarya</taxon>
        <taxon>Ascomycota</taxon>
        <taxon>Pezizomycotina</taxon>
        <taxon>Orbiliomycetes</taxon>
        <taxon>Orbiliales</taxon>
        <taxon>Orbiliaceae</taxon>
        <taxon>Drechslerella</taxon>
    </lineage>
</organism>
<evidence type="ECO:0000313" key="3">
    <source>
        <dbReference type="Proteomes" id="UP001221413"/>
    </source>
</evidence>
<accession>A0AAD6J5F4</accession>
<keyword evidence="1" id="KW-1133">Transmembrane helix</keyword>
<keyword evidence="1" id="KW-0812">Transmembrane</keyword>
<protein>
    <submittedName>
        <fullName evidence="2">Uncharacterized protein</fullName>
    </submittedName>
</protein>
<comment type="caution">
    <text evidence="2">The sequence shown here is derived from an EMBL/GenBank/DDBJ whole genome shotgun (WGS) entry which is preliminary data.</text>
</comment>